<evidence type="ECO:0000313" key="9">
    <source>
        <dbReference type="Proteomes" id="UP000005868"/>
    </source>
</evidence>
<keyword evidence="6" id="KW-0769">Symport</keyword>
<evidence type="ECO:0000256" key="7">
    <source>
        <dbReference type="SAM" id="Phobius"/>
    </source>
</evidence>
<feature type="transmembrane region" description="Helical" evidence="7">
    <location>
        <begin position="350"/>
        <end position="371"/>
    </location>
</feature>
<keyword evidence="4 7" id="KW-1133">Transmembrane helix</keyword>
<feature type="transmembrane region" description="Helical" evidence="7">
    <location>
        <begin position="309"/>
        <end position="338"/>
    </location>
</feature>
<dbReference type="PANTHER" id="PTHR42948">
    <property type="entry name" value="TRANSPORTER"/>
    <property type="match status" value="1"/>
</dbReference>
<dbReference type="STRING" id="580340.Tlie_0186"/>
<evidence type="ECO:0000256" key="1">
    <source>
        <dbReference type="ARBA" id="ARBA00004141"/>
    </source>
</evidence>
<evidence type="ECO:0000256" key="3">
    <source>
        <dbReference type="ARBA" id="ARBA00022692"/>
    </source>
</evidence>
<dbReference type="SUPFAM" id="SSF161070">
    <property type="entry name" value="SNF-like"/>
    <property type="match status" value="1"/>
</dbReference>
<evidence type="ECO:0000256" key="4">
    <source>
        <dbReference type="ARBA" id="ARBA00022989"/>
    </source>
</evidence>
<keyword evidence="2 6" id="KW-0813">Transport</keyword>
<name>G7V6A3_THELD</name>
<feature type="transmembrane region" description="Helical" evidence="7">
    <location>
        <begin position="92"/>
        <end position="112"/>
    </location>
</feature>
<dbReference type="PANTHER" id="PTHR42948:SF1">
    <property type="entry name" value="TRANSPORTER"/>
    <property type="match status" value="1"/>
</dbReference>
<sequence length="456" mass="49066">MSNNKGAGGQMGRDQFRSRLGFIFAAAGSAIGLGNIWRFPYMTGASGGGAFVLMYLAIVLVVGVSLLLVEFSIGRHGKANAVDSYAKINKSFAWIGYLGVFTSFLLISYYSVVGGWTIFYTFKSATGSLASVPADQMGNFFGGFISKPLMPLFYHFLFIALTVWIVANGISGGIEKYTKALMPLLFVMLLILLVRAITLPGAMKGVAWYLKPDFSKLTGSTVVAACGQVFFSLSLGLSGMVTYASYLSKDENLISNSFIVAMADTLIAIIAGFVIFPTIFAFGGEPSGGPGLVFISLPQIFTKMPLGSVFAFIFFLLLVIAALTSSISIMEVCITFFTEKVKWSRLKASLFYGAVCFLLGVPVSLSFGMWGDVKILGKGIFDLFDYFCSNISLPLSGLACAILVGWFWGKDKALAEVTNNGTIQSSVAGLWFFTVKYIIPIVLGIIFLQAIGILNV</sequence>
<dbReference type="eggNOG" id="COG0733">
    <property type="taxonomic scope" value="Bacteria"/>
</dbReference>
<dbReference type="KEGG" id="tli:Tlie_0186"/>
<feature type="transmembrane region" description="Helical" evidence="7">
    <location>
        <begin position="222"/>
        <end position="246"/>
    </location>
</feature>
<dbReference type="Pfam" id="PF00209">
    <property type="entry name" value="SNF"/>
    <property type="match status" value="2"/>
</dbReference>
<feature type="transmembrane region" description="Helical" evidence="7">
    <location>
        <begin position="152"/>
        <end position="170"/>
    </location>
</feature>
<evidence type="ECO:0000313" key="8">
    <source>
        <dbReference type="EMBL" id="AER65932.1"/>
    </source>
</evidence>
<feature type="transmembrane region" description="Helical" evidence="7">
    <location>
        <begin position="20"/>
        <end position="37"/>
    </location>
</feature>
<dbReference type="NCBIfam" id="NF037979">
    <property type="entry name" value="Na_transp"/>
    <property type="match status" value="1"/>
</dbReference>
<accession>G7V6A3</accession>
<feature type="transmembrane region" description="Helical" evidence="7">
    <location>
        <begin position="182"/>
        <end position="202"/>
    </location>
</feature>
<comment type="similarity">
    <text evidence="6">Belongs to the sodium:neurotransmitter symporter (SNF) (TC 2.A.22) family.</text>
</comment>
<dbReference type="AlphaFoldDB" id="G7V6A3"/>
<feature type="transmembrane region" description="Helical" evidence="7">
    <location>
        <begin position="430"/>
        <end position="454"/>
    </location>
</feature>
<protein>
    <recommendedName>
        <fullName evidence="6">Transporter</fullName>
    </recommendedName>
</protein>
<feature type="transmembrane region" description="Helical" evidence="7">
    <location>
        <begin position="49"/>
        <end position="71"/>
    </location>
</feature>
<dbReference type="CDD" id="cd10336">
    <property type="entry name" value="SLC6sbd_Tyt1-Like"/>
    <property type="match status" value="1"/>
</dbReference>
<comment type="subcellular location">
    <subcellularLocation>
        <location evidence="1">Membrane</location>
        <topology evidence="1">Multi-pass membrane protein</topology>
    </subcellularLocation>
</comment>
<reference evidence="9" key="1">
    <citation type="submission" date="2011-10" db="EMBL/GenBank/DDBJ databases">
        <title>The complete genome of chromosome of Thermovirga lienii DSM 17291.</title>
        <authorList>
            <consortium name="US DOE Joint Genome Institute (JGI-PGF)"/>
            <person name="Lucas S."/>
            <person name="Copeland A."/>
            <person name="Lapidus A."/>
            <person name="Glavina del Rio T."/>
            <person name="Dalin E."/>
            <person name="Tice H."/>
            <person name="Bruce D."/>
            <person name="Goodwin L."/>
            <person name="Pitluck S."/>
            <person name="Peters L."/>
            <person name="Mikhailova N."/>
            <person name="Saunders E."/>
            <person name="Kyrpides N."/>
            <person name="Mavromatis K."/>
            <person name="Ivanova N."/>
            <person name="Last F.I."/>
            <person name="Brettin T."/>
            <person name="Detter J.C."/>
            <person name="Han C."/>
            <person name="Larimer F."/>
            <person name="Land M."/>
            <person name="Hauser L."/>
            <person name="Markowitz V."/>
            <person name="Cheng J.-F."/>
            <person name="Hugenholtz P."/>
            <person name="Woyke T."/>
            <person name="Wu D."/>
            <person name="Spring S."/>
            <person name="Schroeder M."/>
            <person name="Brambilla E.-M."/>
            <person name="Klenk H.-P."/>
            <person name="Eisen J.A."/>
        </authorList>
    </citation>
    <scope>NUCLEOTIDE SEQUENCE [LARGE SCALE GENOMIC DNA]</scope>
    <source>
        <strain evidence="9">ATCC BAA-1197 / DSM 17291 / Cas60314</strain>
    </source>
</reference>
<evidence type="ECO:0000256" key="2">
    <source>
        <dbReference type="ARBA" id="ARBA00022448"/>
    </source>
</evidence>
<dbReference type="PROSITE" id="PS00610">
    <property type="entry name" value="NA_NEUROTRAN_SYMP_1"/>
    <property type="match status" value="1"/>
</dbReference>
<dbReference type="InterPro" id="IPR037272">
    <property type="entry name" value="SNS_sf"/>
</dbReference>
<dbReference type="PROSITE" id="PS50267">
    <property type="entry name" value="NA_NEUROTRAN_SYMP_3"/>
    <property type="match status" value="1"/>
</dbReference>
<evidence type="ECO:0000256" key="6">
    <source>
        <dbReference type="RuleBase" id="RU003732"/>
    </source>
</evidence>
<feature type="transmembrane region" description="Helical" evidence="7">
    <location>
        <begin position="258"/>
        <end position="282"/>
    </location>
</feature>
<dbReference type="Proteomes" id="UP000005868">
    <property type="component" value="Chromosome"/>
</dbReference>
<keyword evidence="5 7" id="KW-0472">Membrane</keyword>
<keyword evidence="9" id="KW-1185">Reference proteome</keyword>
<dbReference type="GO" id="GO:0016020">
    <property type="term" value="C:membrane"/>
    <property type="evidence" value="ECO:0007669"/>
    <property type="project" value="UniProtKB-SubCell"/>
</dbReference>
<gene>
    <name evidence="8" type="ordered locus">Tlie_0186</name>
</gene>
<organism evidence="8 9">
    <name type="scientific">Thermovirga lienii (strain ATCC BAA-1197 / DSM 17291 / Cas60314)</name>
    <dbReference type="NCBI Taxonomy" id="580340"/>
    <lineage>
        <taxon>Bacteria</taxon>
        <taxon>Thermotogati</taxon>
        <taxon>Synergistota</taxon>
        <taxon>Synergistia</taxon>
        <taxon>Synergistales</taxon>
        <taxon>Thermovirgaceae</taxon>
        <taxon>Thermovirga</taxon>
    </lineage>
</organism>
<proteinExistence type="inferred from homology"/>
<feature type="transmembrane region" description="Helical" evidence="7">
    <location>
        <begin position="391"/>
        <end position="409"/>
    </location>
</feature>
<dbReference type="InterPro" id="IPR000175">
    <property type="entry name" value="Na/ntran_symport"/>
</dbReference>
<evidence type="ECO:0000256" key="5">
    <source>
        <dbReference type="ARBA" id="ARBA00023136"/>
    </source>
</evidence>
<keyword evidence="3 6" id="KW-0812">Transmembrane</keyword>
<reference evidence="8 9" key="2">
    <citation type="journal article" date="2012" name="Stand. Genomic Sci.">
        <title>Genome sequence of the moderately thermophilic, amino-acid-degrading and sulfur-reducing bacterium Thermovirga lienii type strain (Cas60314(T)).</title>
        <authorList>
            <person name="Goker M."/>
            <person name="Saunders E."/>
            <person name="Lapidus A."/>
            <person name="Nolan M."/>
            <person name="Lucas S."/>
            <person name="Hammon N."/>
            <person name="Deshpande S."/>
            <person name="Cheng J.F."/>
            <person name="Han C."/>
            <person name="Tapia R."/>
            <person name="Goodwin L.A."/>
            <person name="Pitluck S."/>
            <person name="Liolios K."/>
            <person name="Mavromatis K."/>
            <person name="Pagani I."/>
            <person name="Ivanova N."/>
            <person name="Mikhailova N."/>
            <person name="Pati A."/>
            <person name="Chen A."/>
            <person name="Palaniappan K."/>
            <person name="Land M."/>
            <person name="Chang Y.J."/>
            <person name="Jeffries C.D."/>
            <person name="Brambilla E.M."/>
            <person name="Rohde M."/>
            <person name="Spring S."/>
            <person name="Detter J.C."/>
            <person name="Woyke T."/>
            <person name="Bristow J."/>
            <person name="Eisen J.A."/>
            <person name="Markowitz V."/>
            <person name="Hugenholtz P."/>
            <person name="Kyrpides N.C."/>
            <person name="Klenk H.P."/>
        </authorList>
    </citation>
    <scope>NUCLEOTIDE SEQUENCE [LARGE SCALE GENOMIC DNA]</scope>
    <source>
        <strain evidence="9">ATCC BAA-1197 / DSM 17291 / Cas60314</strain>
    </source>
</reference>
<dbReference type="InterPro" id="IPR047218">
    <property type="entry name" value="YocR/YhdH-like"/>
</dbReference>
<dbReference type="GO" id="GO:0015293">
    <property type="term" value="F:symporter activity"/>
    <property type="evidence" value="ECO:0007669"/>
    <property type="project" value="UniProtKB-KW"/>
</dbReference>
<dbReference type="PRINTS" id="PR00176">
    <property type="entry name" value="NANEUSMPORT"/>
</dbReference>
<dbReference type="HOGENOM" id="CLU_006855_3_4_0"/>
<dbReference type="EMBL" id="CP003096">
    <property type="protein sequence ID" value="AER65932.1"/>
    <property type="molecule type" value="Genomic_DNA"/>
</dbReference>